<dbReference type="Proteomes" id="UP000216752">
    <property type="component" value="Chromosome"/>
</dbReference>
<name>A0ABZ3IL00_9FIRM</name>
<dbReference type="PANTHER" id="PTHR10146">
    <property type="entry name" value="PROLINE SYNTHETASE CO-TRANSCRIBED BACTERIAL HOMOLOG PROTEIN"/>
    <property type="match status" value="1"/>
</dbReference>
<dbReference type="HAMAP" id="MF_02087">
    <property type="entry name" value="PLP_homeostasis"/>
    <property type="match status" value="1"/>
</dbReference>
<dbReference type="NCBIfam" id="TIGR00044">
    <property type="entry name" value="YggS family pyridoxal phosphate-dependent enzyme"/>
    <property type="match status" value="1"/>
</dbReference>
<comment type="function">
    <text evidence="2">Pyridoxal 5'-phosphate (PLP)-binding protein, which is involved in PLP homeostasis.</text>
</comment>
<keyword evidence="1 2" id="KW-0663">Pyridoxal phosphate</keyword>
<dbReference type="Gene3D" id="3.20.20.10">
    <property type="entry name" value="Alanine racemase"/>
    <property type="match status" value="1"/>
</dbReference>
<keyword evidence="6" id="KW-1185">Reference proteome</keyword>
<dbReference type="PANTHER" id="PTHR10146:SF14">
    <property type="entry name" value="PYRIDOXAL PHOSPHATE HOMEOSTASIS PROTEIN"/>
    <property type="match status" value="1"/>
</dbReference>
<reference evidence="5" key="1">
    <citation type="submission" date="2024-05" db="EMBL/GenBank/DDBJ databases">
        <title>Isolation and characterization of Sporomusa carbonis sp. nov., a carboxydotrophic hydrogenogen in the genus of Sporomusa isolated from a charcoal burning pile.</title>
        <authorList>
            <person name="Boeer T."/>
            <person name="Rosenbaum F."/>
            <person name="Eysell L."/>
            <person name="Mueller V."/>
            <person name="Daniel R."/>
            <person name="Poehlein A."/>
        </authorList>
    </citation>
    <scope>NUCLEOTIDE SEQUENCE [LARGE SCALE GENOMIC DNA]</scope>
    <source>
        <strain evidence="5">DSM 10669</strain>
    </source>
</reference>
<evidence type="ECO:0000313" key="5">
    <source>
        <dbReference type="EMBL" id="XFO66349.1"/>
    </source>
</evidence>
<feature type="domain" description="Alanine racemase N-terminal" evidence="4">
    <location>
        <begin position="3"/>
        <end position="221"/>
    </location>
</feature>
<dbReference type="CDD" id="cd00635">
    <property type="entry name" value="PLPDE_III_YBL036c_like"/>
    <property type="match status" value="1"/>
</dbReference>
<dbReference type="InterPro" id="IPR001608">
    <property type="entry name" value="Ala_racemase_N"/>
</dbReference>
<organism evidence="5 6">
    <name type="scientific">Sporomusa silvacetica DSM 10669</name>
    <dbReference type="NCBI Taxonomy" id="1123289"/>
    <lineage>
        <taxon>Bacteria</taxon>
        <taxon>Bacillati</taxon>
        <taxon>Bacillota</taxon>
        <taxon>Negativicutes</taxon>
        <taxon>Selenomonadales</taxon>
        <taxon>Sporomusaceae</taxon>
        <taxon>Sporomusa</taxon>
    </lineage>
</organism>
<comment type="similarity">
    <text evidence="2 3">Belongs to the pyridoxal phosphate-binding protein YggS/PROSC family.</text>
</comment>
<protein>
    <recommendedName>
        <fullName evidence="2">Pyridoxal phosphate homeostasis protein</fullName>
        <shortName evidence="2">PLP homeostasis protein</shortName>
    </recommendedName>
</protein>
<accession>A0ABZ3IL00</accession>
<dbReference type="PIRSF" id="PIRSF004848">
    <property type="entry name" value="YBL036c_PLPDEIII"/>
    <property type="match status" value="1"/>
</dbReference>
<proteinExistence type="inferred from homology"/>
<dbReference type="Pfam" id="PF01168">
    <property type="entry name" value="Ala_racemase_N"/>
    <property type="match status" value="1"/>
</dbReference>
<dbReference type="InterPro" id="IPR011078">
    <property type="entry name" value="PyrdxlP_homeostasis"/>
</dbReference>
<feature type="modified residue" description="N6-(pyridoxal phosphate)lysine" evidence="2">
    <location>
        <position position="26"/>
    </location>
</feature>
<evidence type="ECO:0000256" key="2">
    <source>
        <dbReference type="HAMAP-Rule" id="MF_02087"/>
    </source>
</evidence>
<evidence type="ECO:0000259" key="4">
    <source>
        <dbReference type="Pfam" id="PF01168"/>
    </source>
</evidence>
<dbReference type="InterPro" id="IPR029066">
    <property type="entry name" value="PLP-binding_barrel"/>
</dbReference>
<dbReference type="RefSeq" id="WP_094602683.1">
    <property type="nucleotide sequence ID" value="NZ_CP155573.1"/>
</dbReference>
<sequence>MSIAQNIAEITAQLAANKVKLVAVTKNHGVSSMLEALAAGITAVGENRVQEMLSKHPEIQAAGLTPEWHLIGHLQTNKVRQAVPLADLIHSIDSEQLAVEIDKVAAKLGKCQDVLLQVNIADEESKFGTKSGQALPLAKCISQLEHVRLCGLMTIAPYSENPETVRPVFKELYQLYAELNGLHLAHTDIKWLSMGMTNDYMVAIEEGSNLVRIGTGIFGSRQ</sequence>
<evidence type="ECO:0000256" key="3">
    <source>
        <dbReference type="RuleBase" id="RU004514"/>
    </source>
</evidence>
<evidence type="ECO:0000256" key="1">
    <source>
        <dbReference type="ARBA" id="ARBA00022898"/>
    </source>
</evidence>
<dbReference type="EMBL" id="CP155573">
    <property type="protein sequence ID" value="XFO66349.1"/>
    <property type="molecule type" value="Genomic_DNA"/>
</dbReference>
<gene>
    <name evidence="5" type="ORF">SPSIL_024990</name>
</gene>
<evidence type="ECO:0000313" key="6">
    <source>
        <dbReference type="Proteomes" id="UP000216752"/>
    </source>
</evidence>
<dbReference type="SUPFAM" id="SSF51419">
    <property type="entry name" value="PLP-binding barrel"/>
    <property type="match status" value="1"/>
</dbReference>